<proteinExistence type="predicted"/>
<reference evidence="3" key="1">
    <citation type="journal article" date="2019" name="Int. J. Syst. Evol. Microbiol.">
        <title>The Global Catalogue of Microorganisms (GCM) 10K type strain sequencing project: providing services to taxonomists for standard genome sequencing and annotation.</title>
        <authorList>
            <consortium name="The Broad Institute Genomics Platform"/>
            <consortium name="The Broad Institute Genome Sequencing Center for Infectious Disease"/>
            <person name="Wu L."/>
            <person name="Ma J."/>
        </authorList>
    </citation>
    <scope>NUCLEOTIDE SEQUENCE [LARGE SCALE GENOMIC DNA]</scope>
    <source>
        <strain evidence="3">CCUG 49560</strain>
    </source>
</reference>
<dbReference type="RefSeq" id="WP_262847292.1">
    <property type="nucleotide sequence ID" value="NZ_JANZYP010000061.1"/>
</dbReference>
<keyword evidence="3" id="KW-1185">Reference proteome</keyword>
<dbReference type="EMBL" id="JBHSFN010000003">
    <property type="protein sequence ID" value="MFC4585675.1"/>
    <property type="molecule type" value="Genomic_DNA"/>
</dbReference>
<evidence type="ECO:0000313" key="3">
    <source>
        <dbReference type="Proteomes" id="UP001595891"/>
    </source>
</evidence>
<dbReference type="Proteomes" id="UP001595891">
    <property type="component" value="Unassembled WGS sequence"/>
</dbReference>
<evidence type="ECO:0000256" key="1">
    <source>
        <dbReference type="SAM" id="MobiDB-lite"/>
    </source>
</evidence>
<feature type="region of interest" description="Disordered" evidence="1">
    <location>
        <begin position="208"/>
        <end position="232"/>
    </location>
</feature>
<comment type="caution">
    <text evidence="2">The sequence shown here is derived from an EMBL/GenBank/DDBJ whole genome shotgun (WGS) entry which is preliminary data.</text>
</comment>
<protein>
    <submittedName>
        <fullName evidence="2">Uncharacterized protein</fullName>
    </submittedName>
</protein>
<sequence length="232" mass="24221">MVELTGNALASLLLTYWPTADVPRLEERETQVRAHAESLRRAADAVQNAARTAVSGNSGPAARTVQQVSAGSGGHAENLLHAAARADRLANGLRLHANAVRAIRAVVLVGTTAVVAASFLGPGAGVARLLAFQTRASGMTNAAAKRLAHLLGGAEKPGNALMTMGKKDGWVAKKGEPSATAKGVADQVALYDQGQAAVRARKLEEAARREVSEQAARQRRAEAELKRTGQEN</sequence>
<gene>
    <name evidence="2" type="ORF">ACFO8L_06315</name>
</gene>
<evidence type="ECO:0000313" key="2">
    <source>
        <dbReference type="EMBL" id="MFC4585675.1"/>
    </source>
</evidence>
<organism evidence="2 3">
    <name type="scientific">Sphaerisporangium corydalis</name>
    <dbReference type="NCBI Taxonomy" id="1441875"/>
    <lineage>
        <taxon>Bacteria</taxon>
        <taxon>Bacillati</taxon>
        <taxon>Actinomycetota</taxon>
        <taxon>Actinomycetes</taxon>
        <taxon>Streptosporangiales</taxon>
        <taxon>Streptosporangiaceae</taxon>
        <taxon>Sphaerisporangium</taxon>
    </lineage>
</organism>
<accession>A0ABV9E843</accession>
<name>A0ABV9E843_9ACTN</name>
<feature type="compositionally biased region" description="Basic and acidic residues" evidence="1">
    <location>
        <begin position="219"/>
        <end position="232"/>
    </location>
</feature>